<feature type="compositionally biased region" description="Polar residues" evidence="1">
    <location>
        <begin position="709"/>
        <end position="722"/>
    </location>
</feature>
<reference evidence="4 5" key="1">
    <citation type="journal article" date="2023" name="Nat. Commun.">
        <title>Origin of minicircular mitochondrial genomes in red algae.</title>
        <authorList>
            <person name="Lee Y."/>
            <person name="Cho C.H."/>
            <person name="Lee Y.M."/>
            <person name="Park S.I."/>
            <person name="Yang J.H."/>
            <person name="West J.A."/>
            <person name="Bhattacharya D."/>
            <person name="Yoon H.S."/>
        </authorList>
    </citation>
    <scope>NUCLEOTIDE SEQUENCE [LARGE SCALE GENOMIC DNA]</scope>
    <source>
        <strain evidence="4 5">CCMP1338</strain>
        <tissue evidence="4">Whole cell</tissue>
    </source>
</reference>
<dbReference type="InterPro" id="IPR021714">
    <property type="entry name" value="URB1_N"/>
</dbReference>
<gene>
    <name evidence="4" type="ORF">NDN08_005086</name>
</gene>
<dbReference type="Pfam" id="PF11707">
    <property type="entry name" value="Npa1"/>
    <property type="match status" value="1"/>
</dbReference>
<evidence type="ECO:0000313" key="4">
    <source>
        <dbReference type="EMBL" id="KAJ8908377.1"/>
    </source>
</evidence>
<name>A0AAV8V412_9RHOD</name>
<dbReference type="Pfam" id="PF16201">
    <property type="entry name" value="NopRA1"/>
    <property type="match status" value="1"/>
</dbReference>
<evidence type="ECO:0000259" key="3">
    <source>
        <dbReference type="Pfam" id="PF16201"/>
    </source>
</evidence>
<evidence type="ECO:0008006" key="6">
    <source>
        <dbReference type="Google" id="ProtNLM"/>
    </source>
</evidence>
<dbReference type="GO" id="GO:0005730">
    <property type="term" value="C:nucleolus"/>
    <property type="evidence" value="ECO:0007669"/>
    <property type="project" value="TreeGrafter"/>
</dbReference>
<comment type="caution">
    <text evidence="4">The sequence shown here is derived from an EMBL/GenBank/DDBJ whole genome shotgun (WGS) entry which is preliminary data.</text>
</comment>
<dbReference type="EMBL" id="JAMWBK010000001">
    <property type="protein sequence ID" value="KAJ8908377.1"/>
    <property type="molecule type" value="Genomic_DNA"/>
</dbReference>
<dbReference type="InterPro" id="IPR039844">
    <property type="entry name" value="URB1"/>
</dbReference>
<sequence length="1893" mass="207630">MEEVEFDARDFARAVGSGGSAASGVLRQFRVLMEKHHESDGTSVDAAAAYLEYRPGADEVLQWIDVEHKSISVAALRALIYLVNAKTGKSLARSVLRNRSRRLYNILTNDMGRMTRLVLDLFITISRLSVPHARDITTRFNLGDKDLIRLVARNSPTRPAFLELLAALLGTGDHAVIVSILVKTRRMVISVLKDIAGDNRAATGSKPGERELANVELNEEFFNAYGRALLALNSDELVRRAVAAPVLELVCFVACISTSKRLRTIANDLVLQFTKKKSICTVEDVANALHSTPMIRSESLDLVRATLHGRTGATASFLRDSRLTLADPRRSVSWMTSAALLISALSVSLPKNCSRDDVLPGNVFEASTCEKSLVHSDNLIRFTTLQFLVAVLRRLESAKRQGIAEIQVHLPGSNTVIAAAKFAIQKGGLFASVGIESLRLVLELGVLGESRANIAKLVFSDSDSLLGSSSLLATSELLRITDVLLQSSWTSFFSGSDQKRSLFGKLLSAFANASSRELMGVIGTTLTSMLSATGLYPGGCESEVHVWVHFMQGATDEMVSVIDQLVCEAVRRPHALMDDLLEATREAGLVRPVNASTIPFSLIAVGAVRRAAKIVKTRPEGSHAAEQLGKSVLSALCRMISAVLCMQIEYRPFAWLIVNKFDDDKMGLVTFAKELIEGRQPTRESNGRGDWIYSEDAILPNRLEESLHNSHSNGQRLSSQLSQKHRLPSPDAIHGAGKETVDMNVISDSMLSEPADVVVRRIGFRLTTGGNSSNSTRADSMLLMTARLAELFPFCADQTKSIVLKNLPLSDVGYSYFYNMLELLVCAKYDPEVYAAVLRRMVDGVAVDDQRVELMSFATYVLGKSKIPPVLRGQLIRACLEGTLRARLDNEGLQLGPLEQAAFASLVAPDLDDGESEGHIQSTDSPVVYSVILEGLVESKAGLLKVAQHCVRSTNLVLKSTAILAAALNSDRIAAGVFADAGRMRCVQLCPFVEKCKSLRLALLQGLQMVNGIDRRNWDGLVNMIPLCLILLKRECNTDLLVTFDVLYSQLLIEKARDGALTTTAKQFMEDYLTRIVKSEVGSSSALSQLVKVLSRTSRRQNKEPLEKLTNAKRPGLEGPLLDVKTMELPPPGVLSIDTGVLMTIAMNLRGERRLRKRCFDASCASLRSFDIHKAGALLSCLSMCSKSSVTLKNLLKRTGRTRLRKVLRSLLKHGMNPETFGAEFSCVLLKLFRELFTLQREAALDATTALELVIGHSRLETCLRGTPPSSRQLCCAVCVVVTELLQTSQSTTIGRTIAKLASEVSYVGTGDPADIAVAQLVQSTGLPLSEISAGPYGNSIRAVEAFTIRKSELPHLAALGSCKILGTACKALSRALAPPGTEVVDVRRLIENGVLDICLMQLSSEDEGSREEAYSFLQLLYDIVSLRPDGTMYGSANLFRERKQLLFFLELLRNSIAEPLFRFPGIVSYFLTRTVAILMRPSHTLFPTVMRFLLKRPTVSTDDIIFISRLINLSESGTALHQARLMAIECVQFGTRSKLDRELLRKRHIYEQLMLLVTADSYVGDSKVRTKALQALISVAEHSAEVAMELVRRHGLFAWISLRVDTLKTYAALVEYCRLLHSVCRSNFPRDERLVYAGQAGSALSSIVRRFLKVNRTGNEDAGAGDASRHILSAFNAITTMAMNRRGSVSLYPGEALLLEKACSDLQPNQSGKILSYSGFTPTDKSSIELVRIASTCFKALASEKEPEDFPSSRSDMLSCAAAGSEIVCLALSKKDLESANFELKWSVAAAMLSCEDRLVTRVLFVAALRIALSQPDLEDIVEERMLDIASRTPSPSTLFRNLGRYRKEELEELSSLSSELCGLLMGIPQPLGRQVMGEEEVKQMSRKRKSS</sequence>
<feature type="domain" description="URB1 C-terminal" evidence="3">
    <location>
        <begin position="1397"/>
        <end position="1600"/>
    </location>
</feature>
<dbReference type="GO" id="GO:0000466">
    <property type="term" value="P:maturation of 5.8S rRNA from tricistronic rRNA transcript (SSU-rRNA, 5.8S rRNA, LSU-rRNA)"/>
    <property type="evidence" value="ECO:0007669"/>
    <property type="project" value="TreeGrafter"/>
</dbReference>
<organism evidence="4 5">
    <name type="scientific">Rhodosorus marinus</name>
    <dbReference type="NCBI Taxonomy" id="101924"/>
    <lineage>
        <taxon>Eukaryota</taxon>
        <taxon>Rhodophyta</taxon>
        <taxon>Stylonematophyceae</taxon>
        <taxon>Stylonematales</taxon>
        <taxon>Stylonemataceae</taxon>
        <taxon>Rhodosorus</taxon>
    </lineage>
</organism>
<dbReference type="InterPro" id="IPR032436">
    <property type="entry name" value="URB1_C"/>
</dbReference>
<dbReference type="GO" id="GO:0000463">
    <property type="term" value="P:maturation of LSU-rRNA from tricistronic rRNA transcript (SSU-rRNA, 5.8S rRNA, LSU-rRNA)"/>
    <property type="evidence" value="ECO:0007669"/>
    <property type="project" value="TreeGrafter"/>
</dbReference>
<feature type="region of interest" description="Disordered" evidence="1">
    <location>
        <begin position="708"/>
        <end position="733"/>
    </location>
</feature>
<evidence type="ECO:0000259" key="2">
    <source>
        <dbReference type="Pfam" id="PF11707"/>
    </source>
</evidence>
<accession>A0AAV8V412</accession>
<proteinExistence type="predicted"/>
<dbReference type="PANTHER" id="PTHR13500">
    <property type="entry name" value="NUCLEOLAR PRERIBOSOMAL-ASSOCIATED PROTEIN 1"/>
    <property type="match status" value="1"/>
</dbReference>
<dbReference type="Proteomes" id="UP001157974">
    <property type="component" value="Unassembled WGS sequence"/>
</dbReference>
<feature type="domain" description="URB1 N-terminal" evidence="2">
    <location>
        <begin position="85"/>
        <end position="199"/>
    </location>
</feature>
<evidence type="ECO:0000256" key="1">
    <source>
        <dbReference type="SAM" id="MobiDB-lite"/>
    </source>
</evidence>
<keyword evidence="5" id="KW-1185">Reference proteome</keyword>
<protein>
    <recommendedName>
        <fullName evidence="6">HEAT repeat-containing protein 1</fullName>
    </recommendedName>
</protein>
<evidence type="ECO:0000313" key="5">
    <source>
        <dbReference type="Proteomes" id="UP001157974"/>
    </source>
</evidence>
<dbReference type="PANTHER" id="PTHR13500:SF0">
    <property type="entry name" value="NUCLEOLAR PRE-RIBOSOMAL-ASSOCIATED PROTEIN 1"/>
    <property type="match status" value="1"/>
</dbReference>